<organism evidence="1 2">
    <name type="scientific">Nostoc flagelliforme CCNUN1</name>
    <dbReference type="NCBI Taxonomy" id="2038116"/>
    <lineage>
        <taxon>Bacteria</taxon>
        <taxon>Bacillati</taxon>
        <taxon>Cyanobacteriota</taxon>
        <taxon>Cyanophyceae</taxon>
        <taxon>Nostocales</taxon>
        <taxon>Nostocaceae</taxon>
        <taxon>Nostoc</taxon>
    </lineage>
</organism>
<name>A0A2K8SIL0_9NOSO</name>
<protein>
    <submittedName>
        <fullName evidence="1">Uncharacterized protein</fullName>
    </submittedName>
</protein>
<dbReference type="KEGG" id="nfl:COO91_00504"/>
<keyword evidence="2" id="KW-1185">Reference proteome</keyword>
<sequence length="37" mass="4304">MILTANLLVLKPQQVIHLFSKFLSIEDNHHFCQNPLT</sequence>
<dbReference type="Proteomes" id="UP000232003">
    <property type="component" value="Chromosome"/>
</dbReference>
<gene>
    <name evidence="1" type="ORF">COO91_00504</name>
</gene>
<dbReference type="AlphaFoldDB" id="A0A2K8SIL0"/>
<evidence type="ECO:0000313" key="2">
    <source>
        <dbReference type="Proteomes" id="UP000232003"/>
    </source>
</evidence>
<accession>A0A2K8SIL0</accession>
<proteinExistence type="predicted"/>
<evidence type="ECO:0000313" key="1">
    <source>
        <dbReference type="EMBL" id="AUB34675.1"/>
    </source>
</evidence>
<reference evidence="1 2" key="1">
    <citation type="submission" date="2017-11" db="EMBL/GenBank/DDBJ databases">
        <title>Complete genome of a free-living desiccation-tolerant cyanobacterium and its photosynthetic adaptation to extreme terrestrial habitat.</title>
        <authorList>
            <person name="Shang J."/>
        </authorList>
    </citation>
    <scope>NUCLEOTIDE SEQUENCE [LARGE SCALE GENOMIC DNA]</scope>
    <source>
        <strain evidence="1 2">CCNUN1</strain>
    </source>
</reference>
<dbReference type="EMBL" id="CP024785">
    <property type="protein sequence ID" value="AUB34675.1"/>
    <property type="molecule type" value="Genomic_DNA"/>
</dbReference>